<dbReference type="EMBL" id="AEQP01000001">
    <property type="protein sequence ID" value="EFV96229.1"/>
    <property type="molecule type" value="Genomic_DNA"/>
</dbReference>
<keyword evidence="4" id="KW-1185">Reference proteome</keyword>
<dbReference type="InterPro" id="IPR036165">
    <property type="entry name" value="YefM-like_sf"/>
</dbReference>
<gene>
    <name evidence="3" type="ORF">HMPREF0551_0412</name>
</gene>
<dbReference type="Proteomes" id="UP000011021">
    <property type="component" value="Unassembled WGS sequence"/>
</dbReference>
<dbReference type="RefSeq" id="WP_005672363.1">
    <property type="nucleotide sequence ID" value="NZ_CP146288.1"/>
</dbReference>
<evidence type="ECO:0000313" key="4">
    <source>
        <dbReference type="Proteomes" id="UP000011021"/>
    </source>
</evidence>
<comment type="similarity">
    <text evidence="1 2">Belongs to the phD/YefM antitoxin family.</text>
</comment>
<evidence type="ECO:0000313" key="3">
    <source>
        <dbReference type="EMBL" id="EFV96229.1"/>
    </source>
</evidence>
<dbReference type="SUPFAM" id="SSF143120">
    <property type="entry name" value="YefM-like"/>
    <property type="match status" value="1"/>
</dbReference>
<evidence type="ECO:0000256" key="2">
    <source>
        <dbReference type="RuleBase" id="RU362080"/>
    </source>
</evidence>
<sequence length="82" mass="8913">MTMVNMLEAKSSLSRLVQAVESGHEPEIVISRNGRPAAKLVPITHGSSEKRIGVAKGLFRIPDNIDAQNAEIEALFQGDRES</sequence>
<dbReference type="Gene3D" id="3.40.1620.10">
    <property type="entry name" value="YefM-like domain"/>
    <property type="match status" value="1"/>
</dbReference>
<comment type="function">
    <text evidence="2">Antitoxin component of a type II toxin-antitoxin (TA) system.</text>
</comment>
<organism evidence="3 4">
    <name type="scientific">Lautropia mirabilis ATCC 51599</name>
    <dbReference type="NCBI Taxonomy" id="887898"/>
    <lineage>
        <taxon>Bacteria</taxon>
        <taxon>Pseudomonadati</taxon>
        <taxon>Pseudomonadota</taxon>
        <taxon>Betaproteobacteria</taxon>
        <taxon>Burkholderiales</taxon>
        <taxon>Burkholderiaceae</taxon>
        <taxon>Lautropia</taxon>
    </lineage>
</organism>
<dbReference type="HOGENOM" id="CLU_163140_3_1_4"/>
<comment type="caution">
    <text evidence="3">The sequence shown here is derived from an EMBL/GenBank/DDBJ whole genome shotgun (WGS) entry which is preliminary data.</text>
</comment>
<name>E7RTZ3_9BURK</name>
<reference evidence="3 4" key="1">
    <citation type="submission" date="2010-12" db="EMBL/GenBank/DDBJ databases">
        <authorList>
            <person name="Muzny D."/>
            <person name="Qin X."/>
            <person name="Deng J."/>
            <person name="Jiang H."/>
            <person name="Liu Y."/>
            <person name="Qu J."/>
            <person name="Song X.-Z."/>
            <person name="Zhang L."/>
            <person name="Thornton R."/>
            <person name="Coyle M."/>
            <person name="Francisco L."/>
            <person name="Jackson L."/>
            <person name="Javaid M."/>
            <person name="Korchina V."/>
            <person name="Kovar C."/>
            <person name="Mata R."/>
            <person name="Mathew T."/>
            <person name="Ngo R."/>
            <person name="Nguyen L."/>
            <person name="Nguyen N."/>
            <person name="Okwuonu G."/>
            <person name="Ongeri F."/>
            <person name="Pham C."/>
            <person name="Simmons D."/>
            <person name="Wilczek-Boney K."/>
            <person name="Hale W."/>
            <person name="Jakkamsetti A."/>
            <person name="Pham P."/>
            <person name="Ruth R."/>
            <person name="San Lucas F."/>
            <person name="Warren J."/>
            <person name="Zhang J."/>
            <person name="Zhao Z."/>
            <person name="Zhou C."/>
            <person name="Zhu D."/>
            <person name="Lee S."/>
            <person name="Bess C."/>
            <person name="Blankenburg K."/>
            <person name="Forbes L."/>
            <person name="Fu Q."/>
            <person name="Gubbala S."/>
            <person name="Hirani K."/>
            <person name="Jayaseelan J.C."/>
            <person name="Lara F."/>
            <person name="Munidasa M."/>
            <person name="Palculict T."/>
            <person name="Patil S."/>
            <person name="Pu L.-L."/>
            <person name="Saada N."/>
            <person name="Tang L."/>
            <person name="Weissenberger G."/>
            <person name="Zhu Y."/>
            <person name="Hemphill L."/>
            <person name="Shang Y."/>
            <person name="Youmans B."/>
            <person name="Ayvaz T."/>
            <person name="Ross M."/>
            <person name="Santibanez J."/>
            <person name="Aqrawi P."/>
            <person name="Gross S."/>
            <person name="Joshi V."/>
            <person name="Fowler G."/>
            <person name="Nazareth L."/>
            <person name="Reid J."/>
            <person name="Worley K."/>
            <person name="Petrosino J."/>
            <person name="Highlander S."/>
            <person name="Gibbs R."/>
        </authorList>
    </citation>
    <scope>NUCLEOTIDE SEQUENCE [LARGE SCALE GENOMIC DNA]</scope>
    <source>
        <strain evidence="3 4">ATCC 51599</strain>
    </source>
</reference>
<dbReference type="NCBIfam" id="TIGR01552">
    <property type="entry name" value="phd_fam"/>
    <property type="match status" value="1"/>
</dbReference>
<evidence type="ECO:0000256" key="1">
    <source>
        <dbReference type="ARBA" id="ARBA00009981"/>
    </source>
</evidence>
<dbReference type="Pfam" id="PF02604">
    <property type="entry name" value="PhdYeFM_antitox"/>
    <property type="match status" value="1"/>
</dbReference>
<dbReference type="AlphaFoldDB" id="E7RTZ3"/>
<dbReference type="STRING" id="887898.HMPREF0551_0412"/>
<accession>E7RTZ3</accession>
<proteinExistence type="inferred from homology"/>
<dbReference type="InterPro" id="IPR006442">
    <property type="entry name" value="Antitoxin_Phd/YefM"/>
</dbReference>
<dbReference type="eggNOG" id="COG4118">
    <property type="taxonomic scope" value="Bacteria"/>
</dbReference>
<protein>
    <recommendedName>
        <fullName evidence="2">Antitoxin</fullName>
    </recommendedName>
</protein>